<keyword evidence="2" id="KW-1185">Reference proteome</keyword>
<reference evidence="1" key="1">
    <citation type="submission" date="2023-01" db="EMBL/GenBank/DDBJ databases">
        <authorList>
            <person name="Van Ghelder C."/>
            <person name="Rancurel C."/>
        </authorList>
    </citation>
    <scope>NUCLEOTIDE SEQUENCE</scope>
    <source>
        <strain evidence="1">CNCM I-4278</strain>
    </source>
</reference>
<protein>
    <submittedName>
        <fullName evidence="1">Uncharacterized protein</fullName>
    </submittedName>
</protein>
<evidence type="ECO:0000313" key="2">
    <source>
        <dbReference type="Proteomes" id="UP001152607"/>
    </source>
</evidence>
<comment type="caution">
    <text evidence="1">The sequence shown here is derived from an EMBL/GenBank/DDBJ whole genome shotgun (WGS) entry which is preliminary data.</text>
</comment>
<evidence type="ECO:0000313" key="1">
    <source>
        <dbReference type="EMBL" id="CAI6336365.1"/>
    </source>
</evidence>
<organism evidence="1 2">
    <name type="scientific">Periconia digitata</name>
    <dbReference type="NCBI Taxonomy" id="1303443"/>
    <lineage>
        <taxon>Eukaryota</taxon>
        <taxon>Fungi</taxon>
        <taxon>Dikarya</taxon>
        <taxon>Ascomycota</taxon>
        <taxon>Pezizomycotina</taxon>
        <taxon>Dothideomycetes</taxon>
        <taxon>Pleosporomycetidae</taxon>
        <taxon>Pleosporales</taxon>
        <taxon>Massarineae</taxon>
        <taxon>Periconiaceae</taxon>
        <taxon>Periconia</taxon>
    </lineage>
</organism>
<name>A0A9W4XPU5_9PLEO</name>
<dbReference type="AlphaFoldDB" id="A0A9W4XPU5"/>
<dbReference type="EMBL" id="CAOQHR010000006">
    <property type="protein sequence ID" value="CAI6336365.1"/>
    <property type="molecule type" value="Genomic_DNA"/>
</dbReference>
<dbReference type="Proteomes" id="UP001152607">
    <property type="component" value="Unassembled WGS sequence"/>
</dbReference>
<accession>A0A9W4XPU5</accession>
<sequence length="90" mass="9366">MNSWEKVCGRPRENGALVTLDVLSHGRAQRKEGNGSVSCHSFADGSTALGACGGSGLLLCTMVGDRWTGFQGMMKPSELGSGCGSDQRMA</sequence>
<proteinExistence type="predicted"/>
<gene>
    <name evidence="1" type="ORF">PDIGIT_LOCUS9463</name>
</gene>